<name>A0ABT5ZZE3_9ACTN</name>
<protein>
    <recommendedName>
        <fullName evidence="4">Integral membrane protein</fullName>
    </recommendedName>
</protein>
<keyword evidence="3" id="KW-1185">Reference proteome</keyword>
<dbReference type="Proteomes" id="UP001221150">
    <property type="component" value="Unassembled WGS sequence"/>
</dbReference>
<comment type="caution">
    <text evidence="2">The sequence shown here is derived from an EMBL/GenBank/DDBJ whole genome shotgun (WGS) entry which is preliminary data.</text>
</comment>
<feature type="transmembrane region" description="Helical" evidence="1">
    <location>
        <begin position="143"/>
        <end position="159"/>
    </location>
</feature>
<evidence type="ECO:0000313" key="2">
    <source>
        <dbReference type="EMBL" id="MDF3297501.1"/>
    </source>
</evidence>
<gene>
    <name evidence="2" type="ORF">P3H78_02440</name>
</gene>
<dbReference type="RefSeq" id="WP_276107029.1">
    <property type="nucleotide sequence ID" value="NZ_JARJBB010000001.1"/>
</dbReference>
<accession>A0ABT5ZZE3</accession>
<feature type="transmembrane region" description="Helical" evidence="1">
    <location>
        <begin position="20"/>
        <end position="53"/>
    </location>
</feature>
<sequence>MILVPGWMWQRGPVSRAVGVGLAAGFFFGAFVLVEAMSWVAAAVVFVVLGLLYGIRVARRMARIWPAAKDMNGVDRAAVVRATRRGEAVGDPRLAPAVVEYAGALRRTAEEDRLGRWVVLLVTALAVALAVYDTAMSTTGETIASWLVVVLLLADLMWWPRRRAVLLARADRAEASARRMTDAG</sequence>
<organism evidence="2 3">
    <name type="scientific">Streptomyces tropicalis</name>
    <dbReference type="NCBI Taxonomy" id="3034234"/>
    <lineage>
        <taxon>Bacteria</taxon>
        <taxon>Bacillati</taxon>
        <taxon>Actinomycetota</taxon>
        <taxon>Actinomycetes</taxon>
        <taxon>Kitasatosporales</taxon>
        <taxon>Streptomycetaceae</taxon>
        <taxon>Streptomyces</taxon>
    </lineage>
</organism>
<keyword evidence="1" id="KW-1133">Transmembrane helix</keyword>
<evidence type="ECO:0000313" key="3">
    <source>
        <dbReference type="Proteomes" id="UP001221150"/>
    </source>
</evidence>
<reference evidence="2 3" key="1">
    <citation type="submission" date="2023-03" db="EMBL/GenBank/DDBJ databases">
        <title>Draft genome sequence of Streptomyces sp. K1PA1 isolated from peat swamp forest in Thailand.</title>
        <authorList>
            <person name="Klaysubun C."/>
            <person name="Duangmal K."/>
        </authorList>
    </citation>
    <scope>NUCLEOTIDE SEQUENCE [LARGE SCALE GENOMIC DNA]</scope>
    <source>
        <strain evidence="2 3">K1PA1</strain>
    </source>
</reference>
<proteinExistence type="predicted"/>
<keyword evidence="1" id="KW-0472">Membrane</keyword>
<feature type="transmembrane region" description="Helical" evidence="1">
    <location>
        <begin position="114"/>
        <end position="131"/>
    </location>
</feature>
<evidence type="ECO:0008006" key="4">
    <source>
        <dbReference type="Google" id="ProtNLM"/>
    </source>
</evidence>
<dbReference type="EMBL" id="JARJBB010000001">
    <property type="protein sequence ID" value="MDF3297501.1"/>
    <property type="molecule type" value="Genomic_DNA"/>
</dbReference>
<evidence type="ECO:0000256" key="1">
    <source>
        <dbReference type="SAM" id="Phobius"/>
    </source>
</evidence>
<keyword evidence="1" id="KW-0812">Transmembrane</keyword>